<dbReference type="Pfam" id="PF24626">
    <property type="entry name" value="SH3_Tf2-1"/>
    <property type="match status" value="1"/>
</dbReference>
<evidence type="ECO:0000313" key="2">
    <source>
        <dbReference type="EMBL" id="WMV32438.1"/>
    </source>
</evidence>
<dbReference type="PANTHER" id="PTHR46148">
    <property type="entry name" value="CHROMO DOMAIN-CONTAINING PROTEIN"/>
    <property type="match status" value="1"/>
</dbReference>
<accession>A0AAF0TZI7</accession>
<dbReference type="InterPro" id="IPR056924">
    <property type="entry name" value="SH3_Tf2-1"/>
</dbReference>
<name>A0AAF0TZI7_SOLVR</name>
<protein>
    <recommendedName>
        <fullName evidence="1">Tf2-1-like SH3-like domain-containing protein</fullName>
    </recommendedName>
</protein>
<dbReference type="Proteomes" id="UP001234989">
    <property type="component" value="Chromosome 6"/>
</dbReference>
<dbReference type="AlphaFoldDB" id="A0AAF0TZI7"/>
<proteinExistence type="predicted"/>
<keyword evidence="3" id="KW-1185">Reference proteome</keyword>
<evidence type="ECO:0000259" key="1">
    <source>
        <dbReference type="Pfam" id="PF24626"/>
    </source>
</evidence>
<dbReference type="EMBL" id="CP133617">
    <property type="protein sequence ID" value="WMV32438.1"/>
    <property type="molecule type" value="Genomic_DNA"/>
</dbReference>
<sequence length="186" mass="21165">MNISLRTMKCDEAFGDSPKRPLHDRNVSECTGFKVNYTFLARLQKVSSKSGFKGFERSSRRGEKEKSQGVLQIFLRIECCFAKGLIPKRGNIVHGILSKRIGNVAYELELPSELAAVNPVFHISMLKNCMGDPSRNIPTEDIGIKDSLSYEEIPIQLLDHQIYKLRTKEVASFKVLWRNQFVEEAT</sequence>
<feature type="domain" description="Tf2-1-like SH3-like" evidence="1">
    <location>
        <begin position="99"/>
        <end position="129"/>
    </location>
</feature>
<dbReference type="PANTHER" id="PTHR46148:SF56">
    <property type="entry name" value="RETROTRANSPOSON PROTEIN"/>
    <property type="match status" value="1"/>
</dbReference>
<reference evidence="2" key="1">
    <citation type="submission" date="2023-08" db="EMBL/GenBank/DDBJ databases">
        <title>A de novo genome assembly of Solanum verrucosum Schlechtendal, a Mexican diploid species geographically isolated from the other diploid A-genome species in potato relatives.</title>
        <authorList>
            <person name="Hosaka K."/>
        </authorList>
    </citation>
    <scope>NUCLEOTIDE SEQUENCE</scope>
    <source>
        <tissue evidence="2">Young leaves</tissue>
    </source>
</reference>
<organism evidence="2 3">
    <name type="scientific">Solanum verrucosum</name>
    <dbReference type="NCBI Taxonomy" id="315347"/>
    <lineage>
        <taxon>Eukaryota</taxon>
        <taxon>Viridiplantae</taxon>
        <taxon>Streptophyta</taxon>
        <taxon>Embryophyta</taxon>
        <taxon>Tracheophyta</taxon>
        <taxon>Spermatophyta</taxon>
        <taxon>Magnoliopsida</taxon>
        <taxon>eudicotyledons</taxon>
        <taxon>Gunneridae</taxon>
        <taxon>Pentapetalae</taxon>
        <taxon>asterids</taxon>
        <taxon>lamiids</taxon>
        <taxon>Solanales</taxon>
        <taxon>Solanaceae</taxon>
        <taxon>Solanoideae</taxon>
        <taxon>Solaneae</taxon>
        <taxon>Solanum</taxon>
    </lineage>
</organism>
<evidence type="ECO:0000313" key="3">
    <source>
        <dbReference type="Proteomes" id="UP001234989"/>
    </source>
</evidence>
<gene>
    <name evidence="2" type="ORF">MTR67_025823</name>
</gene>